<proteinExistence type="predicted"/>
<feature type="compositionally biased region" description="Basic and acidic residues" evidence="1">
    <location>
        <begin position="482"/>
        <end position="491"/>
    </location>
</feature>
<feature type="region of interest" description="Disordered" evidence="1">
    <location>
        <begin position="841"/>
        <end position="860"/>
    </location>
</feature>
<feature type="compositionally biased region" description="Polar residues" evidence="1">
    <location>
        <begin position="618"/>
        <end position="630"/>
    </location>
</feature>
<feature type="region of interest" description="Disordered" evidence="1">
    <location>
        <begin position="1"/>
        <end position="131"/>
    </location>
</feature>
<feature type="compositionally biased region" description="Basic residues" evidence="1">
    <location>
        <begin position="644"/>
        <end position="655"/>
    </location>
</feature>
<dbReference type="AlphaFoldDB" id="A0A8E2FGA3"/>
<feature type="compositionally biased region" description="Polar residues" evidence="1">
    <location>
        <begin position="906"/>
        <end position="918"/>
    </location>
</feature>
<feature type="region of interest" description="Disordered" evidence="1">
    <location>
        <begin position="722"/>
        <end position="757"/>
    </location>
</feature>
<feature type="region of interest" description="Disordered" evidence="1">
    <location>
        <begin position="299"/>
        <end position="320"/>
    </location>
</feature>
<dbReference type="PROSITE" id="PS00018">
    <property type="entry name" value="EF_HAND_1"/>
    <property type="match status" value="1"/>
</dbReference>
<feature type="region of interest" description="Disordered" evidence="1">
    <location>
        <begin position="478"/>
        <end position="522"/>
    </location>
</feature>
<feature type="compositionally biased region" description="Low complexity" evidence="1">
    <location>
        <begin position="896"/>
        <end position="905"/>
    </location>
</feature>
<gene>
    <name evidence="2" type="ORF">AOQ84DRAFT_49329</name>
</gene>
<keyword evidence="3" id="KW-1185">Reference proteome</keyword>
<feature type="compositionally biased region" description="Basic and acidic residues" evidence="1">
    <location>
        <begin position="221"/>
        <end position="230"/>
    </location>
</feature>
<feature type="compositionally biased region" description="Basic and acidic residues" evidence="1">
    <location>
        <begin position="382"/>
        <end position="408"/>
    </location>
</feature>
<feature type="compositionally biased region" description="Basic and acidic residues" evidence="1">
    <location>
        <begin position="361"/>
        <end position="372"/>
    </location>
</feature>
<feature type="compositionally biased region" description="Basic and acidic residues" evidence="1">
    <location>
        <begin position="590"/>
        <end position="599"/>
    </location>
</feature>
<accession>A0A8E2FGA3</accession>
<evidence type="ECO:0000313" key="2">
    <source>
        <dbReference type="EMBL" id="OCL15328.1"/>
    </source>
</evidence>
<dbReference type="EMBL" id="KV748460">
    <property type="protein sequence ID" value="OCL15328.1"/>
    <property type="molecule type" value="Genomic_DNA"/>
</dbReference>
<name>A0A8E2FGA3_9PEZI</name>
<evidence type="ECO:0000313" key="3">
    <source>
        <dbReference type="Proteomes" id="UP000250140"/>
    </source>
</evidence>
<dbReference type="Proteomes" id="UP000250140">
    <property type="component" value="Unassembled WGS sequence"/>
</dbReference>
<sequence length="1087" mass="118155">MGNTPSAPSSKEHNRLSKPRTNSNSPFASPKVDMPSPASVSTKYADVNLTDAVVRSPTGDYRTRQDARQQLRAQLTSPIDTDISQKSDEDDSLGELAAHVRDRLSLSRSNSLISQNPSGGASASRLGSLSGSKLSFESDTRTIDLEAAIAILQELRKNASPEDLAALHKALLPPKAPEPALAPTRGSVHRKELASKSSHALIRRRSLATPGLATRGSPTDALRKPREQQEVTLKDLKEHEWKLEMMGSSPLACLESLDLAEDGRNSPTPRAQTPGDMAYSHLGSLKLGSLVVTNGAASPAPSVMSKKMNHRKSTLDMSQEEDYFTASEGCASPTALKHERVTRSHVRSQSAAFPVSSPLSRESRKPGRERKSNSAQRSGSPLKREALLEGDDTRANETRSIKPPDHIKTKSAPSIAQDYMAEIASSPFADQEAFSSGCNVGITGSGVNQMLDEGIGEPCLEDSMDFREEAFRILDGTIFGRDSTDDRESHPARSQLPEVSESNLKSGRPSHSKADSGYSSGVSLRTLHGESEAIGEGTVPSLPKKAPVLADLQKSGNGLDFDETRSLYTFEQMLSLPISEKPLPAPPDNEDVKNEDVKHKPPRLSMLQTKSWKRCPSTHVSAVSAPNTPISVSSPQSTDSKQSSMHKRLQKRRPSFHQLPTVQTCRPVREGSIPNIPDNIRAHFTRRLSETPGMDHLTQTYASTAHTESTESLVEPKTDIVPIRFPSPATSRAPRRRHFRSQSARPPTPPPHRRRPSLSYFRSGKLIENETIDHNSDGSMCIADFGTVARSLGRSPYDVATSNLHPVFVTSPTHPHQLSTALPRTKSMVNMDSATASEFARMRSRDRAAPSGQSVQRPRSYHEYNLEAGEAIVVRASRASSVYSDVPPVPSITSHRLSLARASSSKATTDLDTSQPSAKGTERPKLVTQKTSVSALIEKFNEQPIQQAQPDWEAHALLWRQRRKSIGEGLRRQPALAADVRPNAASKPSQSSITSSRQASLRGAIPPHIKPTEAVKSSTPTDVATAEYSIFDRYSGGLDYGYEHGFGVGGSAGTRHLRSTASRKSMHFSNQFGVDLSDVPVILQRAG</sequence>
<protein>
    <submittedName>
        <fullName evidence="2">Uncharacterized protein</fullName>
    </submittedName>
</protein>
<feature type="region of interest" description="Disordered" evidence="1">
    <location>
        <begin position="883"/>
        <end position="927"/>
    </location>
</feature>
<evidence type="ECO:0000256" key="1">
    <source>
        <dbReference type="SAM" id="MobiDB-lite"/>
    </source>
</evidence>
<feature type="region of interest" description="Disordered" evidence="1">
    <location>
        <begin position="175"/>
        <end position="230"/>
    </location>
</feature>
<reference evidence="2 3" key="1">
    <citation type="journal article" date="2016" name="Nat. Commun.">
        <title>Ectomycorrhizal ecology is imprinted in the genome of the dominant symbiotic fungus Cenococcum geophilum.</title>
        <authorList>
            <consortium name="DOE Joint Genome Institute"/>
            <person name="Peter M."/>
            <person name="Kohler A."/>
            <person name="Ohm R.A."/>
            <person name="Kuo A."/>
            <person name="Krutzmann J."/>
            <person name="Morin E."/>
            <person name="Arend M."/>
            <person name="Barry K.W."/>
            <person name="Binder M."/>
            <person name="Choi C."/>
            <person name="Clum A."/>
            <person name="Copeland A."/>
            <person name="Grisel N."/>
            <person name="Haridas S."/>
            <person name="Kipfer T."/>
            <person name="LaButti K."/>
            <person name="Lindquist E."/>
            <person name="Lipzen A."/>
            <person name="Maire R."/>
            <person name="Meier B."/>
            <person name="Mihaltcheva S."/>
            <person name="Molinier V."/>
            <person name="Murat C."/>
            <person name="Poggeler S."/>
            <person name="Quandt C.A."/>
            <person name="Sperisen C."/>
            <person name="Tritt A."/>
            <person name="Tisserant E."/>
            <person name="Crous P.W."/>
            <person name="Henrissat B."/>
            <person name="Nehls U."/>
            <person name="Egli S."/>
            <person name="Spatafora J.W."/>
            <person name="Grigoriev I.V."/>
            <person name="Martin F.M."/>
        </authorList>
    </citation>
    <scope>NUCLEOTIDE SEQUENCE [LARGE SCALE GENOMIC DNA]</scope>
    <source>
        <strain evidence="2 3">CBS 207.34</strain>
    </source>
</reference>
<dbReference type="OrthoDB" id="5341904at2759"/>
<dbReference type="InterPro" id="IPR018247">
    <property type="entry name" value="EF_Hand_1_Ca_BS"/>
</dbReference>
<feature type="region of interest" description="Disordered" evidence="1">
    <location>
        <begin position="970"/>
        <end position="1019"/>
    </location>
</feature>
<organism evidence="2 3">
    <name type="scientific">Glonium stellatum</name>
    <dbReference type="NCBI Taxonomy" id="574774"/>
    <lineage>
        <taxon>Eukaryota</taxon>
        <taxon>Fungi</taxon>
        <taxon>Dikarya</taxon>
        <taxon>Ascomycota</taxon>
        <taxon>Pezizomycotina</taxon>
        <taxon>Dothideomycetes</taxon>
        <taxon>Pleosporomycetidae</taxon>
        <taxon>Gloniales</taxon>
        <taxon>Gloniaceae</taxon>
        <taxon>Glonium</taxon>
    </lineage>
</organism>
<feature type="compositionally biased region" description="Low complexity" evidence="1">
    <location>
        <begin position="631"/>
        <end position="643"/>
    </location>
</feature>
<feature type="region of interest" description="Disordered" evidence="1">
    <location>
        <begin position="338"/>
        <end position="411"/>
    </location>
</feature>
<feature type="compositionally biased region" description="Low complexity" evidence="1">
    <location>
        <begin position="984"/>
        <end position="1000"/>
    </location>
</feature>
<feature type="compositionally biased region" description="Low complexity" evidence="1">
    <location>
        <begin position="106"/>
        <end position="131"/>
    </location>
</feature>
<feature type="region of interest" description="Disordered" evidence="1">
    <location>
        <begin position="578"/>
        <end position="655"/>
    </location>
</feature>